<dbReference type="RefSeq" id="WP_309936681.1">
    <property type="nucleotide sequence ID" value="NZ_AP025305.1"/>
</dbReference>
<comment type="caution">
    <text evidence="1">The sequence shown here is derived from an EMBL/GenBank/DDBJ whole genome shotgun (WGS) entry which is preliminary data.</text>
</comment>
<evidence type="ECO:0008006" key="3">
    <source>
        <dbReference type="Google" id="ProtNLM"/>
    </source>
</evidence>
<dbReference type="EMBL" id="JAVDQD010000001">
    <property type="protein sequence ID" value="MDR6237234.1"/>
    <property type="molecule type" value="Genomic_DNA"/>
</dbReference>
<dbReference type="Proteomes" id="UP001185092">
    <property type="component" value="Unassembled WGS sequence"/>
</dbReference>
<proteinExistence type="predicted"/>
<accession>A0AAE4BNV1</accession>
<sequence>MSSHHIIRDNQEPALFILDTNEVDWDILSDLLSWSPTVIVDESIVDEVASWGIKIDVVLVSENNYYDVKTGVGAFMLLQYVEKRSEDILNAGFEYLVSANHKAVNIISGFNSNMMNNNPYYESLDLVIYSSEQRYVLTKRSTFSKWVLKGEEFEIFSPIKCTDNLVPLTESEESKLQAVHEGQISIEFQSEENSTFWIGERLMTERSDLADISFLHPY</sequence>
<reference evidence="1" key="1">
    <citation type="submission" date="2023-07" db="EMBL/GenBank/DDBJ databases">
        <title>Genomic Encyclopedia of Type Strains, Phase IV (KMG-IV): sequencing the most valuable type-strain genomes for metagenomic binning, comparative biology and taxonomic classification.</title>
        <authorList>
            <person name="Goeker M."/>
        </authorList>
    </citation>
    <scope>NUCLEOTIDE SEQUENCE</scope>
    <source>
        <strain evidence="1">DSM 26174</strain>
    </source>
</reference>
<organism evidence="1 2">
    <name type="scientific">Aureibacter tunicatorum</name>
    <dbReference type="NCBI Taxonomy" id="866807"/>
    <lineage>
        <taxon>Bacteria</taxon>
        <taxon>Pseudomonadati</taxon>
        <taxon>Bacteroidota</taxon>
        <taxon>Cytophagia</taxon>
        <taxon>Cytophagales</taxon>
        <taxon>Persicobacteraceae</taxon>
        <taxon>Aureibacter</taxon>
    </lineage>
</organism>
<gene>
    <name evidence="1" type="ORF">HNQ88_000210</name>
</gene>
<evidence type="ECO:0000313" key="2">
    <source>
        <dbReference type="Proteomes" id="UP001185092"/>
    </source>
</evidence>
<protein>
    <recommendedName>
        <fullName evidence="3">Thiamine pyrophosphokinase</fullName>
    </recommendedName>
</protein>
<keyword evidence="2" id="KW-1185">Reference proteome</keyword>
<name>A0AAE4BNV1_9BACT</name>
<dbReference type="AlphaFoldDB" id="A0AAE4BNV1"/>
<evidence type="ECO:0000313" key="1">
    <source>
        <dbReference type="EMBL" id="MDR6237234.1"/>
    </source>
</evidence>